<organism evidence="2 3">
    <name type="scientific">Elysia crispata</name>
    <name type="common">lettuce slug</name>
    <dbReference type="NCBI Taxonomy" id="231223"/>
    <lineage>
        <taxon>Eukaryota</taxon>
        <taxon>Metazoa</taxon>
        <taxon>Spiralia</taxon>
        <taxon>Lophotrochozoa</taxon>
        <taxon>Mollusca</taxon>
        <taxon>Gastropoda</taxon>
        <taxon>Heterobranchia</taxon>
        <taxon>Euthyneura</taxon>
        <taxon>Panpulmonata</taxon>
        <taxon>Sacoglossa</taxon>
        <taxon>Placobranchoidea</taxon>
        <taxon>Plakobranchidae</taxon>
        <taxon>Elysia</taxon>
    </lineage>
</organism>
<feature type="region of interest" description="Disordered" evidence="1">
    <location>
        <begin position="60"/>
        <end position="95"/>
    </location>
</feature>
<evidence type="ECO:0000313" key="2">
    <source>
        <dbReference type="EMBL" id="KAK3756144.1"/>
    </source>
</evidence>
<sequence>MLLFTLEIAIEESLTSASVRLAPQSDITISVFDLHLFHLRDGSSVEMRTRHVIFEPAALSSASSTLTTKQPAANSGNVPQCSSKKPEALHSSAAKVTPYHMLEPEALSSLTNSNALITKEPVTESGDMPECSSKIVRNF</sequence>
<name>A0AAE0YS15_9GAST</name>
<protein>
    <submittedName>
        <fullName evidence="2">Uncharacterized protein</fullName>
    </submittedName>
</protein>
<comment type="caution">
    <text evidence="2">The sequence shown here is derived from an EMBL/GenBank/DDBJ whole genome shotgun (WGS) entry which is preliminary data.</text>
</comment>
<dbReference type="EMBL" id="JAWDGP010005549">
    <property type="protein sequence ID" value="KAK3756144.1"/>
    <property type="molecule type" value="Genomic_DNA"/>
</dbReference>
<gene>
    <name evidence="2" type="ORF">RRG08_001346</name>
</gene>
<accession>A0AAE0YS15</accession>
<reference evidence="2" key="1">
    <citation type="journal article" date="2023" name="G3 (Bethesda)">
        <title>A reference genome for the long-term kleptoplast-retaining sea slug Elysia crispata morphotype clarki.</title>
        <authorList>
            <person name="Eastman K.E."/>
            <person name="Pendleton A.L."/>
            <person name="Shaikh M.A."/>
            <person name="Suttiyut T."/>
            <person name="Ogas R."/>
            <person name="Tomko P."/>
            <person name="Gavelis G."/>
            <person name="Widhalm J.R."/>
            <person name="Wisecaver J.H."/>
        </authorList>
    </citation>
    <scope>NUCLEOTIDE SEQUENCE</scope>
    <source>
        <strain evidence="2">ECLA1</strain>
    </source>
</reference>
<evidence type="ECO:0000313" key="3">
    <source>
        <dbReference type="Proteomes" id="UP001283361"/>
    </source>
</evidence>
<feature type="compositionally biased region" description="Polar residues" evidence="1">
    <location>
        <begin position="69"/>
        <end position="83"/>
    </location>
</feature>
<dbReference type="AlphaFoldDB" id="A0AAE0YS15"/>
<dbReference type="Proteomes" id="UP001283361">
    <property type="component" value="Unassembled WGS sequence"/>
</dbReference>
<proteinExistence type="predicted"/>
<evidence type="ECO:0000256" key="1">
    <source>
        <dbReference type="SAM" id="MobiDB-lite"/>
    </source>
</evidence>
<keyword evidence="3" id="KW-1185">Reference proteome</keyword>